<organism evidence="3 4">
    <name type="scientific">Streptomyces alkaliphilus</name>
    <dbReference type="NCBI Taxonomy" id="1472722"/>
    <lineage>
        <taxon>Bacteria</taxon>
        <taxon>Bacillati</taxon>
        <taxon>Actinomycetota</taxon>
        <taxon>Actinomycetes</taxon>
        <taxon>Kitasatosporales</taxon>
        <taxon>Streptomycetaceae</taxon>
        <taxon>Streptomyces</taxon>
    </lineage>
</organism>
<proteinExistence type="predicted"/>
<dbReference type="RefSeq" id="WP_182605880.1">
    <property type="nucleotide sequence ID" value="NZ_VKHT01000197.1"/>
</dbReference>
<evidence type="ECO:0000313" key="4">
    <source>
        <dbReference type="Proteomes" id="UP000538929"/>
    </source>
</evidence>
<dbReference type="InterPro" id="IPR000772">
    <property type="entry name" value="Ricin_B_lectin"/>
</dbReference>
<dbReference type="AlphaFoldDB" id="A0A7W3Y1E2"/>
<feature type="domain" description="Ricin B lectin" evidence="2">
    <location>
        <begin position="54"/>
        <end position="190"/>
    </location>
</feature>
<dbReference type="InterPro" id="IPR035992">
    <property type="entry name" value="Ricin_B-like_lectins"/>
</dbReference>
<dbReference type="PROSITE" id="PS50231">
    <property type="entry name" value="RICIN_B_LECTIN"/>
    <property type="match status" value="1"/>
</dbReference>
<dbReference type="EMBL" id="VKHT01000197">
    <property type="protein sequence ID" value="MBB0244227.1"/>
    <property type="molecule type" value="Genomic_DNA"/>
</dbReference>
<accession>A0A7W3Y1E2</accession>
<evidence type="ECO:0000313" key="3">
    <source>
        <dbReference type="EMBL" id="MBB0244227.1"/>
    </source>
</evidence>
<feature type="non-terminal residue" evidence="3">
    <location>
        <position position="1"/>
    </location>
</feature>
<protein>
    <recommendedName>
        <fullName evidence="2">Ricin B lectin domain-containing protein</fullName>
    </recommendedName>
</protein>
<feature type="compositionally biased region" description="Acidic residues" evidence="1">
    <location>
        <begin position="16"/>
        <end position="42"/>
    </location>
</feature>
<evidence type="ECO:0000256" key="1">
    <source>
        <dbReference type="SAM" id="MobiDB-lite"/>
    </source>
</evidence>
<dbReference type="CDD" id="cd00161">
    <property type="entry name" value="beta-trefoil_Ricin-like"/>
    <property type="match status" value="1"/>
</dbReference>
<comment type="caution">
    <text evidence="3">The sequence shown here is derived from an EMBL/GenBank/DDBJ whole genome shotgun (WGS) entry which is preliminary data.</text>
</comment>
<keyword evidence="4" id="KW-1185">Reference proteome</keyword>
<dbReference type="SUPFAM" id="SSF50370">
    <property type="entry name" value="Ricin B-like lectins"/>
    <property type="match status" value="1"/>
</dbReference>
<evidence type="ECO:0000259" key="2">
    <source>
        <dbReference type="SMART" id="SM00458"/>
    </source>
</evidence>
<dbReference type="Pfam" id="PF14200">
    <property type="entry name" value="RicinB_lectin_2"/>
    <property type="match status" value="1"/>
</dbReference>
<dbReference type="Gene3D" id="2.80.10.50">
    <property type="match status" value="1"/>
</dbReference>
<reference evidence="4" key="1">
    <citation type="submission" date="2019-10" db="EMBL/GenBank/DDBJ databases">
        <title>Streptomyces sp. nov., a novel actinobacterium isolated from alkaline environment.</title>
        <authorList>
            <person name="Golinska P."/>
        </authorList>
    </citation>
    <scope>NUCLEOTIDE SEQUENCE [LARGE SCALE GENOMIC DNA]</scope>
    <source>
        <strain evidence="4">DSM 42118</strain>
    </source>
</reference>
<gene>
    <name evidence="3" type="ORF">FNQ90_08945</name>
</gene>
<name>A0A7W3Y1E2_9ACTN</name>
<dbReference type="Proteomes" id="UP000538929">
    <property type="component" value="Unassembled WGS sequence"/>
</dbReference>
<dbReference type="SMART" id="SM00458">
    <property type="entry name" value="RICIN"/>
    <property type="match status" value="1"/>
</dbReference>
<feature type="region of interest" description="Disordered" evidence="1">
    <location>
        <begin position="1"/>
        <end position="52"/>
    </location>
</feature>
<sequence length="192" mass="20099">PLYIPPAQTPPAPESAEPDPDPDPETDSGSDPDTAEETDEEAEPRSADTFAAGATYRLRTGTGPDLCLDTASDPTSSGVNAHQWACGATAAQRFRFGATGTPNTFTLSISGNCLEVADGETKPAGNVRMGPCTGAPSQQWRVEPLGNGAHHLVAVHSDLCLDVANNSTNRGANVGQWHCNDTGAQDWTLERL</sequence>